<dbReference type="EMBL" id="CVRI01000006">
    <property type="protein sequence ID" value="CRK87832.1"/>
    <property type="molecule type" value="Genomic_DNA"/>
</dbReference>
<proteinExistence type="predicted"/>
<dbReference type="GO" id="GO:0008270">
    <property type="term" value="F:zinc ion binding"/>
    <property type="evidence" value="ECO:0007669"/>
    <property type="project" value="UniProtKB-KW"/>
</dbReference>
<keyword evidence="2 4" id="KW-0863">Zinc-finger</keyword>
<dbReference type="Pfam" id="PF00856">
    <property type="entry name" value="SET"/>
    <property type="match status" value="1"/>
</dbReference>
<evidence type="ECO:0000313" key="8">
    <source>
        <dbReference type="Proteomes" id="UP000183832"/>
    </source>
</evidence>
<keyword evidence="3" id="KW-0862">Zinc</keyword>
<dbReference type="Pfam" id="PF01753">
    <property type="entry name" value="zf-MYND"/>
    <property type="match status" value="2"/>
</dbReference>
<dbReference type="GO" id="GO:0008757">
    <property type="term" value="F:S-adenosylmethionine-dependent methyltransferase activity"/>
    <property type="evidence" value="ECO:0007669"/>
    <property type="project" value="UniProtKB-ARBA"/>
</dbReference>
<evidence type="ECO:0000259" key="5">
    <source>
        <dbReference type="PROSITE" id="PS50280"/>
    </source>
</evidence>
<dbReference type="InterPro" id="IPR011990">
    <property type="entry name" value="TPR-like_helical_dom_sf"/>
</dbReference>
<feature type="domain" description="MYND-type" evidence="6">
    <location>
        <begin position="181"/>
        <end position="220"/>
    </location>
</feature>
<gene>
    <name evidence="7" type="ORF">CLUMA_CG001620</name>
</gene>
<evidence type="ECO:0000256" key="3">
    <source>
        <dbReference type="ARBA" id="ARBA00022833"/>
    </source>
</evidence>
<dbReference type="SUPFAM" id="SSF82199">
    <property type="entry name" value="SET domain"/>
    <property type="match status" value="1"/>
</dbReference>
<evidence type="ECO:0000259" key="6">
    <source>
        <dbReference type="PROSITE" id="PS50865"/>
    </source>
</evidence>
<dbReference type="SUPFAM" id="SSF48452">
    <property type="entry name" value="TPR-like"/>
    <property type="match status" value="2"/>
</dbReference>
<accession>A0A1J1HIF4</accession>
<sequence>MAEVAESIQMSELKSKELAEKYRNEGNIHFRVKDFYGALVLYNKSLCHAQNMEQLSLAYANRSAVYIEVKMFDECVENIRLAKENGYPMNKVIKLNEREKNCKNLINQTLRILADDPLSFFKLSLTANEKIPYVVNCLKCKFDDKYGRHVITTEDLKPGDIILIEEPFLKKLDDMNCYTRCANCLKTNKLNLIACEICSTTMYCSSKCQKNDELLHFLQCHLQTIERSGIAPLKMVLQAVQIAGSAEKLKELLKVGASQTVFDFDWRRQDLSHGENLLKVFASMNHVDTSPSKEEVEVLKGLLECLQFQRFNERWKIDGEHEFINKQVHEFSSIYNTNSYGPEFSTDSREERQSYLKQHYRFNCDCEACFKNFPQMENLIRFDPNFIFSKPHPMSVKVAKNEFKKSCNYIAQFVKNHPSFETVAMMCSIEYSLPQIAKLSFDDKDELRQQGNNHYKAGDLYGSLILYNKSICYALPGSEEISLAFGNRSVVYMKTENYEKCLENIYLARQTKYPIKKLIKLEEREKVCKAKMNEINHDLFANKGNEDPWNFFKLSHPPNDKIPFIVDCLKLKENEKFGRHIVTSLDLHPGDIVAIEEPFFKHFDNVECYNRCHHCMKTNKLSLIACENCISTMYCSNVCKMEAKLHHTFTCNIKNLSSANAFLLIEILIRAIEIAGSVEMLEEMFVKSAKKTIFDFDLCSHKSDYLKNLLIAILSLSTSICDSNTMTENQFKALFSMPIFDSINKQWNIRNEHKTLLKIFLKLAKIYTSNSYAMKEHVRSYNIELNMIRWNYDAKFGGGVFPFASLFNHSCDPNVMRVCVDNKLVFIVQKPVLSGQQLFVAYRGEFYFKSRKERQDSLFLTYAFKCDCEACVCDYPTKEHLKGVQNKTIEIPNCSATASKSATQNVIKCFNFIKDNINDHPCIETVSALNCIEHSLHQLSKVSFDLMGIK</sequence>
<feature type="domain" description="SET" evidence="5">
    <location>
        <begin position="567"/>
        <end position="843"/>
    </location>
</feature>
<dbReference type="PANTHER" id="PTHR47111">
    <property type="entry name" value="BCDNA.LD29892"/>
    <property type="match status" value="1"/>
</dbReference>
<dbReference type="AlphaFoldDB" id="A0A1J1HIF4"/>
<dbReference type="Proteomes" id="UP000183832">
    <property type="component" value="Unassembled WGS sequence"/>
</dbReference>
<dbReference type="Gene3D" id="6.10.140.2220">
    <property type="match status" value="2"/>
</dbReference>
<dbReference type="InterPro" id="IPR046341">
    <property type="entry name" value="SET_dom_sf"/>
</dbReference>
<keyword evidence="1" id="KW-0479">Metal-binding</keyword>
<dbReference type="InterPro" id="IPR001214">
    <property type="entry name" value="SET_dom"/>
</dbReference>
<evidence type="ECO:0000256" key="2">
    <source>
        <dbReference type="ARBA" id="ARBA00022771"/>
    </source>
</evidence>
<dbReference type="Gene3D" id="1.10.220.160">
    <property type="match status" value="1"/>
</dbReference>
<dbReference type="Gene3D" id="2.170.270.10">
    <property type="entry name" value="SET domain"/>
    <property type="match status" value="2"/>
</dbReference>
<dbReference type="OrthoDB" id="6054366at2759"/>
<dbReference type="PROSITE" id="PS50280">
    <property type="entry name" value="SET"/>
    <property type="match status" value="1"/>
</dbReference>
<dbReference type="InterPro" id="IPR002893">
    <property type="entry name" value="Znf_MYND"/>
</dbReference>
<keyword evidence="8" id="KW-1185">Reference proteome</keyword>
<dbReference type="Gene3D" id="1.25.40.10">
    <property type="entry name" value="Tetratricopeptide repeat domain"/>
    <property type="match status" value="2"/>
</dbReference>
<dbReference type="PANTHER" id="PTHR47111:SF1">
    <property type="entry name" value="SET AND MYND DOMAIN-CONTAINING PROTEIN 4"/>
    <property type="match status" value="1"/>
</dbReference>
<dbReference type="STRING" id="568069.A0A1J1HIF4"/>
<name>A0A1J1HIF4_9DIPT</name>
<dbReference type="GO" id="GO:0008276">
    <property type="term" value="F:protein methyltransferase activity"/>
    <property type="evidence" value="ECO:0007669"/>
    <property type="project" value="UniProtKB-ARBA"/>
</dbReference>
<dbReference type="SUPFAM" id="SSF144232">
    <property type="entry name" value="HIT/MYND zinc finger-like"/>
    <property type="match status" value="2"/>
</dbReference>
<evidence type="ECO:0000313" key="7">
    <source>
        <dbReference type="EMBL" id="CRK87832.1"/>
    </source>
</evidence>
<evidence type="ECO:0000256" key="1">
    <source>
        <dbReference type="ARBA" id="ARBA00022723"/>
    </source>
</evidence>
<reference evidence="7 8" key="1">
    <citation type="submission" date="2015-04" db="EMBL/GenBank/DDBJ databases">
        <authorList>
            <person name="Syromyatnikov M.Y."/>
            <person name="Popov V.N."/>
        </authorList>
    </citation>
    <scope>NUCLEOTIDE SEQUENCE [LARGE SCALE GENOMIC DNA]</scope>
</reference>
<dbReference type="GO" id="GO:0008170">
    <property type="term" value="F:N-methyltransferase activity"/>
    <property type="evidence" value="ECO:0007669"/>
    <property type="project" value="UniProtKB-ARBA"/>
</dbReference>
<dbReference type="PROSITE" id="PS50865">
    <property type="entry name" value="ZF_MYND_2"/>
    <property type="match status" value="1"/>
</dbReference>
<protein>
    <submittedName>
        <fullName evidence="7">CLUMA_CG001620, isoform A</fullName>
    </submittedName>
</protein>
<organism evidence="7 8">
    <name type="scientific">Clunio marinus</name>
    <dbReference type="NCBI Taxonomy" id="568069"/>
    <lineage>
        <taxon>Eukaryota</taxon>
        <taxon>Metazoa</taxon>
        <taxon>Ecdysozoa</taxon>
        <taxon>Arthropoda</taxon>
        <taxon>Hexapoda</taxon>
        <taxon>Insecta</taxon>
        <taxon>Pterygota</taxon>
        <taxon>Neoptera</taxon>
        <taxon>Endopterygota</taxon>
        <taxon>Diptera</taxon>
        <taxon>Nematocera</taxon>
        <taxon>Chironomoidea</taxon>
        <taxon>Chironomidae</taxon>
        <taxon>Clunio</taxon>
    </lineage>
</organism>
<evidence type="ECO:0000256" key="4">
    <source>
        <dbReference type="PROSITE-ProRule" id="PRU00134"/>
    </source>
</evidence>